<reference evidence="1 2" key="1">
    <citation type="submission" date="2016-10" db="EMBL/GenBank/DDBJ databases">
        <authorList>
            <person name="de Groot N.N."/>
        </authorList>
    </citation>
    <scope>NUCLEOTIDE SEQUENCE [LARGE SCALE GENOMIC DNA]</scope>
    <source>
        <strain evidence="1 2">LMG 2247</strain>
    </source>
</reference>
<proteinExistence type="predicted"/>
<sequence>MLIQKFHPGIRLGQQPALIDSGNPLFSRQGHWDGGSTLHCVAMALAMLGKLSDPVHLPYHRTGNEAAVWDHAWQHYLHGLTLPELASFIAELNLGIRTATCIARGTELVRFAGRELGAGRPVVIGWGQQHPVKWHAALVTGIEGTRKQRAFTPHALLLLDPAGNAPVLAGYNARIDVRGRGRPRYLSPDATRDITFAGALSVRNVTAPP</sequence>
<protein>
    <recommendedName>
        <fullName evidence="3">Peptidase C39-like domain-containing protein</fullName>
    </recommendedName>
</protein>
<evidence type="ECO:0000313" key="1">
    <source>
        <dbReference type="EMBL" id="SDF82241.1"/>
    </source>
</evidence>
<dbReference type="RefSeq" id="WP_090680631.1">
    <property type="nucleotide sequence ID" value="NZ_FNCJ01000001.1"/>
</dbReference>
<dbReference type="AlphaFoldDB" id="A0A1G7P7N6"/>
<dbReference type="EMBL" id="FNCJ01000001">
    <property type="protein sequence ID" value="SDF82241.1"/>
    <property type="molecule type" value="Genomic_DNA"/>
</dbReference>
<gene>
    <name evidence="1" type="ORF">SAMN05216466_101186</name>
</gene>
<name>A0A1G7P7N6_9BURK</name>
<evidence type="ECO:0000313" key="2">
    <source>
        <dbReference type="Proteomes" id="UP000199706"/>
    </source>
</evidence>
<dbReference type="OrthoDB" id="7009233at2"/>
<dbReference type="Proteomes" id="UP000199706">
    <property type="component" value="Unassembled WGS sequence"/>
</dbReference>
<evidence type="ECO:0008006" key="3">
    <source>
        <dbReference type="Google" id="ProtNLM"/>
    </source>
</evidence>
<organism evidence="1 2">
    <name type="scientific">Paraburkholderia phenazinium</name>
    <dbReference type="NCBI Taxonomy" id="60549"/>
    <lineage>
        <taxon>Bacteria</taxon>
        <taxon>Pseudomonadati</taxon>
        <taxon>Pseudomonadota</taxon>
        <taxon>Betaproteobacteria</taxon>
        <taxon>Burkholderiales</taxon>
        <taxon>Burkholderiaceae</taxon>
        <taxon>Paraburkholderia</taxon>
    </lineage>
</organism>
<accession>A0A1G7P7N6</accession>